<protein>
    <recommendedName>
        <fullName evidence="5">DUF2339 domain-containing protein</fullName>
    </recommendedName>
</protein>
<feature type="transmembrane region" description="Helical" evidence="2">
    <location>
        <begin position="377"/>
        <end position="397"/>
    </location>
</feature>
<feature type="transmembrane region" description="Helical" evidence="2">
    <location>
        <begin position="220"/>
        <end position="236"/>
    </location>
</feature>
<feature type="compositionally biased region" description="Low complexity" evidence="1">
    <location>
        <begin position="72"/>
        <end position="83"/>
    </location>
</feature>
<feature type="transmembrane region" description="Helical" evidence="2">
    <location>
        <begin position="135"/>
        <end position="156"/>
    </location>
</feature>
<feature type="transmembrane region" description="Helical" evidence="2">
    <location>
        <begin position="593"/>
        <end position="614"/>
    </location>
</feature>
<feature type="region of interest" description="Disordered" evidence="1">
    <location>
        <begin position="71"/>
        <end position="91"/>
    </location>
</feature>
<evidence type="ECO:0000256" key="1">
    <source>
        <dbReference type="SAM" id="MobiDB-lite"/>
    </source>
</evidence>
<feature type="transmembrane region" description="Helical" evidence="2">
    <location>
        <begin position="621"/>
        <end position="638"/>
    </location>
</feature>
<feature type="transmembrane region" description="Helical" evidence="2">
    <location>
        <begin position="267"/>
        <end position="285"/>
    </location>
</feature>
<feature type="transmembrane region" description="Helical" evidence="2">
    <location>
        <begin position="644"/>
        <end position="664"/>
    </location>
</feature>
<organism evidence="3 4">
    <name type="scientific">Butyrivibrio hungatei DSM 14810</name>
    <dbReference type="NCBI Taxonomy" id="1121132"/>
    <lineage>
        <taxon>Bacteria</taxon>
        <taxon>Bacillati</taxon>
        <taxon>Bacillota</taxon>
        <taxon>Clostridia</taxon>
        <taxon>Lachnospirales</taxon>
        <taxon>Lachnospiraceae</taxon>
        <taxon>Butyrivibrio</taxon>
    </lineage>
</organism>
<feature type="transmembrane region" description="Helical" evidence="2">
    <location>
        <begin position="297"/>
        <end position="315"/>
    </location>
</feature>
<evidence type="ECO:0000313" key="3">
    <source>
        <dbReference type="EMBL" id="SHN53724.1"/>
    </source>
</evidence>
<evidence type="ECO:0000313" key="4">
    <source>
        <dbReference type="Proteomes" id="UP000184097"/>
    </source>
</evidence>
<feature type="transmembrane region" description="Helical" evidence="2">
    <location>
        <begin position="409"/>
        <end position="428"/>
    </location>
</feature>
<name>A0A1M7S5Q0_9FIRM</name>
<feature type="transmembrane region" description="Helical" evidence="2">
    <location>
        <begin position="352"/>
        <end position="371"/>
    </location>
</feature>
<evidence type="ECO:0008006" key="5">
    <source>
        <dbReference type="Google" id="ProtNLM"/>
    </source>
</evidence>
<feature type="transmembrane region" description="Helical" evidence="2">
    <location>
        <begin position="321"/>
        <end position="340"/>
    </location>
</feature>
<dbReference type="RefSeq" id="WP_072701637.1">
    <property type="nucleotide sequence ID" value="NZ_FRDH01000004.1"/>
</dbReference>
<sequence length="731" mass="81477">MNNLDNLEKEVAEIQRQMSSINSMLGKVAQEISEIKKSQEEVKIQQTQPVQPSIYTQPVYQKPVYTQPTYNKPVAPQPVQQPVEPQPVQPVQKPSESQAVFSQVNIPSAVNVSDAQGRDISKKGIFTESWIGSHLMGIAASILIFISLVLFAKLLIPYLSDVVKVGLMFTGSIFLTGIGFYFHKKKPENSFFSALFACGEGCLYLSIIVTRAVFMYFNDIEMYVMLLLWGLMVVFIDKKKSLLFQIIADMGFVVAVFFSGNMSSYKLIFPMLGYIIVMAVVYLFVFSKKRLSRNIQIGVSLFALTVFDVNIFINFDSNTSAVIALGILTAIFTLAYVALLGMRLKFQQSENLIWALLSACVALFSFVVTVVDVPYEEALICGFLLLIGIIGEVYMILEDKKSHEHNLNIINAIWTGLCFLILITYAGYDLPQLINTGIIYILFLAIMCYGLFKQFDIMKIQAGGLAIWTMFYMFGSNATVMLAFCALCFFAFCFIVETFVLGEKNFMKNTAYFMMLIALAKFSYEMGLRIGQNEAELISIAAFSLVNALAIGFKFFTYGEGEENSPINIALNVLNGCMLLVVLVLMFDVSTKWMVWGYILLAVVLGCVNLGRHIRNGGGELLYAGIKFGVILLFSLLANDCENYLVSVIILAFAIVCIVGGFVLRGKGKCLRIYGLVLSMICVFKFIMVDISYENSIGHAISFLISGVLCFAISAIYNHFEKLDKIQQAGE</sequence>
<feature type="transmembrane region" description="Helical" evidence="2">
    <location>
        <begin position="162"/>
        <end position="182"/>
    </location>
</feature>
<feature type="transmembrane region" description="Helical" evidence="2">
    <location>
        <begin position="537"/>
        <end position="557"/>
    </location>
</feature>
<dbReference type="Proteomes" id="UP000184097">
    <property type="component" value="Unassembled WGS sequence"/>
</dbReference>
<keyword evidence="2" id="KW-0472">Membrane</keyword>
<reference evidence="3 4" key="1">
    <citation type="submission" date="2016-12" db="EMBL/GenBank/DDBJ databases">
        <authorList>
            <person name="Song W.-J."/>
            <person name="Kurnit D.M."/>
        </authorList>
    </citation>
    <scope>NUCLEOTIDE SEQUENCE [LARGE SCALE GENOMIC DNA]</scope>
    <source>
        <strain evidence="3 4">DSM 14810</strain>
    </source>
</reference>
<evidence type="ECO:0000256" key="2">
    <source>
        <dbReference type="SAM" id="Phobius"/>
    </source>
</evidence>
<feature type="transmembrane region" description="Helical" evidence="2">
    <location>
        <begin position="243"/>
        <end position="261"/>
    </location>
</feature>
<gene>
    <name evidence="3" type="ORF">SAMN02745247_01073</name>
</gene>
<feature type="transmembrane region" description="Helical" evidence="2">
    <location>
        <begin position="697"/>
        <end position="717"/>
    </location>
</feature>
<feature type="transmembrane region" description="Helical" evidence="2">
    <location>
        <begin position="569"/>
        <end position="587"/>
    </location>
</feature>
<proteinExistence type="predicted"/>
<feature type="transmembrane region" description="Helical" evidence="2">
    <location>
        <begin position="434"/>
        <end position="452"/>
    </location>
</feature>
<keyword evidence="2" id="KW-0812">Transmembrane</keyword>
<feature type="transmembrane region" description="Helical" evidence="2">
    <location>
        <begin position="194"/>
        <end position="214"/>
    </location>
</feature>
<feature type="transmembrane region" description="Helical" evidence="2">
    <location>
        <begin position="671"/>
        <end position="691"/>
    </location>
</feature>
<dbReference type="AlphaFoldDB" id="A0A1M7S5Q0"/>
<accession>A0A1M7S5Q0</accession>
<feature type="transmembrane region" description="Helical" evidence="2">
    <location>
        <begin position="480"/>
        <end position="500"/>
    </location>
</feature>
<keyword evidence="2" id="KW-1133">Transmembrane helix</keyword>
<dbReference type="EMBL" id="FRDH01000004">
    <property type="protein sequence ID" value="SHN53724.1"/>
    <property type="molecule type" value="Genomic_DNA"/>
</dbReference>